<dbReference type="GO" id="GO:0000981">
    <property type="term" value="F:DNA-binding transcription factor activity, RNA polymerase II-specific"/>
    <property type="evidence" value="ECO:0007669"/>
    <property type="project" value="InterPro"/>
</dbReference>
<comment type="caution">
    <text evidence="8">The sequence shown here is derived from an EMBL/GenBank/DDBJ whole genome shotgun (WGS) entry which is preliminary data.</text>
</comment>
<feature type="domain" description="Zn(2)-C6 fungal-type" evidence="7">
    <location>
        <begin position="39"/>
        <end position="79"/>
    </location>
</feature>
<comment type="subcellular location">
    <subcellularLocation>
        <location evidence="1">Nucleus</location>
    </subcellularLocation>
</comment>
<dbReference type="PROSITE" id="PS50048">
    <property type="entry name" value="ZN2_CY6_FUNGAL_2"/>
    <property type="match status" value="1"/>
</dbReference>
<feature type="region of interest" description="Disordered" evidence="6">
    <location>
        <begin position="734"/>
        <end position="790"/>
    </location>
</feature>
<dbReference type="InterPro" id="IPR007219">
    <property type="entry name" value="XnlR_reg_dom"/>
</dbReference>
<evidence type="ECO:0000256" key="5">
    <source>
        <dbReference type="ARBA" id="ARBA00023242"/>
    </source>
</evidence>
<dbReference type="InterPro" id="IPR001138">
    <property type="entry name" value="Zn2Cys6_DnaBD"/>
</dbReference>
<name>A0A559KSC8_FUSOC</name>
<dbReference type="SUPFAM" id="SSF57701">
    <property type="entry name" value="Zn2/Cys6 DNA-binding domain"/>
    <property type="match status" value="1"/>
</dbReference>
<protein>
    <submittedName>
        <fullName evidence="8">Citrinin biosynthesis transcriptional activator mrl3</fullName>
    </submittedName>
</protein>
<evidence type="ECO:0000256" key="6">
    <source>
        <dbReference type="SAM" id="MobiDB-lite"/>
    </source>
</evidence>
<dbReference type="PANTHER" id="PTHR47338">
    <property type="entry name" value="ZN(II)2CYS6 TRANSCRIPTION FACTOR (EUROFUNG)-RELATED"/>
    <property type="match status" value="1"/>
</dbReference>
<dbReference type="EMBL" id="SRMI01000010">
    <property type="protein sequence ID" value="TVY62643.1"/>
    <property type="molecule type" value="Genomic_DNA"/>
</dbReference>
<accession>A0A559KSC8</accession>
<gene>
    <name evidence="8" type="primary">ctnA-0</name>
    <name evidence="8" type="ORF">Focb16_v004351</name>
</gene>
<evidence type="ECO:0000256" key="4">
    <source>
        <dbReference type="ARBA" id="ARBA00023163"/>
    </source>
</evidence>
<dbReference type="GO" id="GO:0005634">
    <property type="term" value="C:nucleus"/>
    <property type="evidence" value="ECO:0007669"/>
    <property type="project" value="UniProtKB-SubCell"/>
</dbReference>
<evidence type="ECO:0000256" key="3">
    <source>
        <dbReference type="ARBA" id="ARBA00023015"/>
    </source>
</evidence>
<dbReference type="Proteomes" id="UP000320707">
    <property type="component" value="Unassembled WGS sequence"/>
</dbReference>
<dbReference type="InterPro" id="IPR050815">
    <property type="entry name" value="TF_fung"/>
</dbReference>
<feature type="compositionally biased region" description="Low complexity" evidence="6">
    <location>
        <begin position="453"/>
        <end position="468"/>
    </location>
</feature>
<evidence type="ECO:0000256" key="1">
    <source>
        <dbReference type="ARBA" id="ARBA00004123"/>
    </source>
</evidence>
<dbReference type="Pfam" id="PF00172">
    <property type="entry name" value="Zn_clus"/>
    <property type="match status" value="1"/>
</dbReference>
<keyword evidence="5" id="KW-0539">Nucleus</keyword>
<dbReference type="GO" id="GO:0008270">
    <property type="term" value="F:zinc ion binding"/>
    <property type="evidence" value="ECO:0007669"/>
    <property type="project" value="InterPro"/>
</dbReference>
<dbReference type="GO" id="GO:0006351">
    <property type="term" value="P:DNA-templated transcription"/>
    <property type="evidence" value="ECO:0007669"/>
    <property type="project" value="InterPro"/>
</dbReference>
<dbReference type="Pfam" id="PF04082">
    <property type="entry name" value="Fungal_trans"/>
    <property type="match status" value="1"/>
</dbReference>
<keyword evidence="2" id="KW-0479">Metal-binding</keyword>
<keyword evidence="4" id="KW-0804">Transcription</keyword>
<dbReference type="PANTHER" id="PTHR47338:SF23">
    <property type="entry name" value="ZN(II)2CYS6 TRANSCRIPTION FACTOR (EUROFUNG)"/>
    <property type="match status" value="1"/>
</dbReference>
<dbReference type="CDD" id="cd00067">
    <property type="entry name" value="GAL4"/>
    <property type="match status" value="1"/>
</dbReference>
<dbReference type="Gene3D" id="4.10.240.10">
    <property type="entry name" value="Zn(2)-C6 fungal-type DNA-binding domain"/>
    <property type="match status" value="1"/>
</dbReference>
<keyword evidence="3" id="KW-0805">Transcription regulation</keyword>
<dbReference type="AlphaFoldDB" id="A0A559KSC8"/>
<proteinExistence type="predicted"/>
<dbReference type="GO" id="GO:0003677">
    <property type="term" value="F:DNA binding"/>
    <property type="evidence" value="ECO:0007669"/>
    <property type="project" value="InterPro"/>
</dbReference>
<reference evidence="8 9" key="1">
    <citation type="journal article" date="2019" name="Microbiol. Resour. Announc.">
        <title>High-quality draft genome sequence of Fusarium oxysporum f. sp. cubense strain 160527, a causal agent of Panama disease.</title>
        <authorList>
            <person name="Asai S."/>
            <person name="Ayukawa Y."/>
            <person name="Gan P."/>
            <person name="Masuda S."/>
            <person name="Komatsu K."/>
            <person name="Shirasu K."/>
            <person name="Arie T."/>
        </authorList>
    </citation>
    <scope>NUCLEOTIDE SEQUENCE [LARGE SCALE GENOMIC DNA]</scope>
    <source>
        <strain evidence="8 9">160527</strain>
    </source>
</reference>
<feature type="region of interest" description="Disordered" evidence="6">
    <location>
        <begin position="173"/>
        <end position="195"/>
    </location>
</feature>
<organism evidence="8 9">
    <name type="scientific">Fusarium oxysporum f. sp. cubense</name>
    <dbReference type="NCBI Taxonomy" id="61366"/>
    <lineage>
        <taxon>Eukaryota</taxon>
        <taxon>Fungi</taxon>
        <taxon>Dikarya</taxon>
        <taxon>Ascomycota</taxon>
        <taxon>Pezizomycotina</taxon>
        <taxon>Sordariomycetes</taxon>
        <taxon>Hypocreomycetidae</taxon>
        <taxon>Hypocreales</taxon>
        <taxon>Nectriaceae</taxon>
        <taxon>Fusarium</taxon>
        <taxon>Fusarium oxysporum species complex</taxon>
    </lineage>
</organism>
<feature type="region of interest" description="Disordered" evidence="6">
    <location>
        <begin position="453"/>
        <end position="473"/>
    </location>
</feature>
<evidence type="ECO:0000256" key="2">
    <source>
        <dbReference type="ARBA" id="ARBA00022723"/>
    </source>
</evidence>
<evidence type="ECO:0000259" key="7">
    <source>
        <dbReference type="PROSITE" id="PS50048"/>
    </source>
</evidence>
<sequence>MNALAEPTEGSNEIDLDLPSVMQFLTWFVRVSANLAINQCDGCRRRKLRCSREWPTCSHCRRLGMDPIVLDLPHRTCHVNPVNSASGCTYEYQRKKPGLKGGAVEALSRRVEKLENAVFDSRHGPMPVPSPAGQPENLHSQALDGILSLLTQEIHQLNSNLTTPSTRTGIVATPSATSTHGSTHEEGPDSGIGRRRKRTRFNSFAQINAAEDYDFAHQTALTRFDVVAELLDTYFETIHPWVPILHETRFRQRLADSKHRDRSFVILHAILVAALRLVDDTRFCAPIVDIYLEEKRSRHYVLFNGMSDLSLENLQALVIIAFTDIGQGETNKAWSIIGSLARTVQYLHLSVEDTDFAEPAALLWNLPRLTPPEDWIEEEERRRLFWNVFLLDSWNVSLTADDVCRRLPIDGGLWKRNQPALTPYLGIWDHSEAKIGHTITFLPSKYEIPGRATEPAAAAGSGATNESGPNQGNTAASVERLKIGAFAYYVESVESLSRINTYFVQQKIDFTSRQDVFSWLTRFKELDLRLVHWKMFLPQKWKNPSDNPIPTVTTAMDPNMTLAHLTHNMSSILLHQRIAYPSKELKHLKLPNACSADTCYVAATETANITTKYLDHAATRRVLAPHFAICIFVSAKVLLVHSLHYEVELASEFWTLVESLETISSKWKGSSIESRNESVPLAGSLAMQLRQLHDLCEKDVANHPLAHFGKVPQGVGNGASAMQAAETPMRFHRGVDQRGNHGDVPSVPRDPAAGDGTTYWEPIISTGQGDEASQREKPPSTTKVNEDNDQSPCMGAHLQAPAIEAAAVDELSLISQGLMDQSFLEMNRIINFDDFMFITDSGEFSDMTGL</sequence>
<evidence type="ECO:0000313" key="8">
    <source>
        <dbReference type="EMBL" id="TVY62643.1"/>
    </source>
</evidence>
<dbReference type="CDD" id="cd12148">
    <property type="entry name" value="fungal_TF_MHR"/>
    <property type="match status" value="1"/>
</dbReference>
<evidence type="ECO:0000313" key="9">
    <source>
        <dbReference type="Proteomes" id="UP000320707"/>
    </source>
</evidence>
<dbReference type="InterPro" id="IPR036864">
    <property type="entry name" value="Zn2-C6_fun-type_DNA-bd_sf"/>
</dbReference>